<dbReference type="AlphaFoldDB" id="A0A2V1N1U3"/>
<evidence type="ECO:0000256" key="2">
    <source>
        <dbReference type="PROSITE-ProRule" id="PRU00335"/>
    </source>
</evidence>
<dbReference type="Proteomes" id="UP000245080">
    <property type="component" value="Unassembled WGS sequence"/>
</dbReference>
<sequence>MTQVSGEYHTATQSLLEDALIELLRTNSLDRITVRDIVGQAHVGRSTFYNHYQDKFELLNSLVDEETGAFSRWIIEDFNDRELGEALGMLLDELAPKREKILILLSIKTKTADLNANYRRIVRAALTEHMIPKLTTHLPLNYLQDFCVDTVMTQIDYQLRHGKQPQLLDFWRMVKQALVLPAD</sequence>
<dbReference type="Pfam" id="PF00440">
    <property type="entry name" value="TetR_N"/>
    <property type="match status" value="1"/>
</dbReference>
<name>A0A2V1N1U3_9LACO</name>
<dbReference type="RefSeq" id="WP_109250187.1">
    <property type="nucleotide sequence ID" value="NZ_QCXQ01000002.1"/>
</dbReference>
<accession>A0A2V1N1U3</accession>
<evidence type="ECO:0000313" key="5">
    <source>
        <dbReference type="Proteomes" id="UP000245080"/>
    </source>
</evidence>
<reference evidence="4 5" key="1">
    <citation type="journal article" date="2018" name="Int. J. Syst. Evol. Microbiol.">
        <title>Lactobacillus bambusae sp. nov., isolated from a traditional fermented Ma-bamboo shoots of Taiwan.</title>
        <authorList>
            <person name="Wang L.-T."/>
        </authorList>
    </citation>
    <scope>NUCLEOTIDE SEQUENCE [LARGE SCALE GENOMIC DNA]</scope>
    <source>
        <strain evidence="4 5">BS-W1</strain>
    </source>
</reference>
<dbReference type="GO" id="GO:0003677">
    <property type="term" value="F:DNA binding"/>
    <property type="evidence" value="ECO:0007669"/>
    <property type="project" value="UniProtKB-UniRule"/>
</dbReference>
<organism evidence="4 5">
    <name type="scientific">Levilactobacillus bambusae</name>
    <dbReference type="NCBI Taxonomy" id="2024736"/>
    <lineage>
        <taxon>Bacteria</taxon>
        <taxon>Bacillati</taxon>
        <taxon>Bacillota</taxon>
        <taxon>Bacilli</taxon>
        <taxon>Lactobacillales</taxon>
        <taxon>Lactobacillaceae</taxon>
        <taxon>Levilactobacillus</taxon>
    </lineage>
</organism>
<dbReference type="OrthoDB" id="9810250at2"/>
<evidence type="ECO:0000259" key="3">
    <source>
        <dbReference type="PROSITE" id="PS50977"/>
    </source>
</evidence>
<evidence type="ECO:0000313" key="4">
    <source>
        <dbReference type="EMBL" id="PWG00240.1"/>
    </source>
</evidence>
<dbReference type="Gene3D" id="1.10.357.10">
    <property type="entry name" value="Tetracycline Repressor, domain 2"/>
    <property type="match status" value="1"/>
</dbReference>
<gene>
    <name evidence="4" type="ORF">DCM90_04710</name>
</gene>
<dbReference type="PANTHER" id="PTHR43479:SF7">
    <property type="entry name" value="TETR-FAMILY TRANSCRIPTIONAL REGULATOR"/>
    <property type="match status" value="1"/>
</dbReference>
<evidence type="ECO:0000256" key="1">
    <source>
        <dbReference type="ARBA" id="ARBA00023125"/>
    </source>
</evidence>
<proteinExistence type="predicted"/>
<dbReference type="InterPro" id="IPR050624">
    <property type="entry name" value="HTH-type_Tx_Regulator"/>
</dbReference>
<dbReference type="InterPro" id="IPR001647">
    <property type="entry name" value="HTH_TetR"/>
</dbReference>
<protein>
    <recommendedName>
        <fullName evidence="3">HTH tetR-type domain-containing protein</fullName>
    </recommendedName>
</protein>
<keyword evidence="5" id="KW-1185">Reference proteome</keyword>
<dbReference type="SUPFAM" id="SSF46689">
    <property type="entry name" value="Homeodomain-like"/>
    <property type="match status" value="1"/>
</dbReference>
<dbReference type="EMBL" id="QCXQ01000002">
    <property type="protein sequence ID" value="PWG00240.1"/>
    <property type="molecule type" value="Genomic_DNA"/>
</dbReference>
<keyword evidence="1 2" id="KW-0238">DNA-binding</keyword>
<feature type="DNA-binding region" description="H-T-H motif" evidence="2">
    <location>
        <begin position="33"/>
        <end position="52"/>
    </location>
</feature>
<dbReference type="PROSITE" id="PS50977">
    <property type="entry name" value="HTH_TETR_2"/>
    <property type="match status" value="1"/>
</dbReference>
<feature type="domain" description="HTH tetR-type" evidence="3">
    <location>
        <begin position="10"/>
        <end position="70"/>
    </location>
</feature>
<dbReference type="InterPro" id="IPR009057">
    <property type="entry name" value="Homeodomain-like_sf"/>
</dbReference>
<dbReference type="PANTHER" id="PTHR43479">
    <property type="entry name" value="ACREF/ENVCD OPERON REPRESSOR-RELATED"/>
    <property type="match status" value="1"/>
</dbReference>
<comment type="caution">
    <text evidence="4">The sequence shown here is derived from an EMBL/GenBank/DDBJ whole genome shotgun (WGS) entry which is preliminary data.</text>
</comment>